<evidence type="ECO:0000313" key="1">
    <source>
        <dbReference type="EMBL" id="SFL59010.1"/>
    </source>
</evidence>
<dbReference type="STRING" id="1123291.SAMN04490355_101015"/>
<dbReference type="RefSeq" id="WP_245754864.1">
    <property type="nucleotide sequence ID" value="NZ_FOTS01000010.1"/>
</dbReference>
<protein>
    <submittedName>
        <fullName evidence="1">Uncharacterized protein</fullName>
    </submittedName>
</protein>
<reference evidence="2" key="1">
    <citation type="submission" date="2016-10" db="EMBL/GenBank/DDBJ databases">
        <authorList>
            <person name="Varghese N."/>
            <person name="Submissions S."/>
        </authorList>
    </citation>
    <scope>NUCLEOTIDE SEQUENCE [LARGE SCALE GENOMIC DNA]</scope>
    <source>
        <strain evidence="2">DSM 13327</strain>
    </source>
</reference>
<dbReference type="EMBL" id="FOTS01000010">
    <property type="protein sequence ID" value="SFL59010.1"/>
    <property type="molecule type" value="Genomic_DNA"/>
</dbReference>
<proteinExistence type="predicted"/>
<evidence type="ECO:0000313" key="2">
    <source>
        <dbReference type="Proteomes" id="UP000199520"/>
    </source>
</evidence>
<dbReference type="Proteomes" id="UP000199520">
    <property type="component" value="Unassembled WGS sequence"/>
</dbReference>
<accession>A0A1I4IXK5</accession>
<sequence length="85" mass="9466">MELPAAPATKQIDLGRVYIAALQNNLPPVLTEDFWYMYEALKDEYRRILPDAVIADTQASPNAWREAAVSSGCRWAIISEVSAIV</sequence>
<dbReference type="AlphaFoldDB" id="A0A1I4IXK5"/>
<organism evidence="1 2">
    <name type="scientific">Pelosinus propionicus DSM 13327</name>
    <dbReference type="NCBI Taxonomy" id="1123291"/>
    <lineage>
        <taxon>Bacteria</taxon>
        <taxon>Bacillati</taxon>
        <taxon>Bacillota</taxon>
        <taxon>Negativicutes</taxon>
        <taxon>Selenomonadales</taxon>
        <taxon>Sporomusaceae</taxon>
        <taxon>Pelosinus</taxon>
    </lineage>
</organism>
<keyword evidence="2" id="KW-1185">Reference proteome</keyword>
<gene>
    <name evidence="1" type="ORF">SAMN04490355_101015</name>
</gene>
<name>A0A1I4IXK5_9FIRM</name>